<keyword evidence="2" id="KW-1185">Reference proteome</keyword>
<organism evidence="1 2">
    <name type="scientific">Dentiscutata erythropus</name>
    <dbReference type="NCBI Taxonomy" id="1348616"/>
    <lineage>
        <taxon>Eukaryota</taxon>
        <taxon>Fungi</taxon>
        <taxon>Fungi incertae sedis</taxon>
        <taxon>Mucoromycota</taxon>
        <taxon>Glomeromycotina</taxon>
        <taxon>Glomeromycetes</taxon>
        <taxon>Diversisporales</taxon>
        <taxon>Gigasporaceae</taxon>
        <taxon>Dentiscutata</taxon>
    </lineage>
</organism>
<name>A0A9N9IEZ3_9GLOM</name>
<sequence>DSDNENANEPVGHQFTGIWKEIELGEEVSCKVYRGKCIYCNKKFRRAKLIKTRAHIVHEFEDYAIPTKTSIEIKSRSTSKKKFKPVKFSEIYQTEVDKALIVLPSREVLAERLLDTQVAQVNIKVEQTIKSTSNLILYIRDEFAHKITNNKVITILKSRGFFDDMQYLTEILAPIKSAILEVEGSQSNLADCYIALLKIGAAINTLPQKEYYKFRNHCI</sequence>
<dbReference type="OrthoDB" id="2439921at2759"/>
<accession>A0A9N9IEZ3</accession>
<evidence type="ECO:0000313" key="2">
    <source>
        <dbReference type="Proteomes" id="UP000789405"/>
    </source>
</evidence>
<proteinExistence type="predicted"/>
<reference evidence="1" key="1">
    <citation type="submission" date="2021-06" db="EMBL/GenBank/DDBJ databases">
        <authorList>
            <person name="Kallberg Y."/>
            <person name="Tangrot J."/>
            <person name="Rosling A."/>
        </authorList>
    </citation>
    <scope>NUCLEOTIDE SEQUENCE</scope>
    <source>
        <strain evidence="1">MA453B</strain>
    </source>
</reference>
<dbReference type="AlphaFoldDB" id="A0A9N9IEZ3"/>
<gene>
    <name evidence="1" type="ORF">DERYTH_LOCUS15211</name>
</gene>
<dbReference type="Proteomes" id="UP000789405">
    <property type="component" value="Unassembled WGS sequence"/>
</dbReference>
<dbReference type="EMBL" id="CAJVPY010012133">
    <property type="protein sequence ID" value="CAG8732049.1"/>
    <property type="molecule type" value="Genomic_DNA"/>
</dbReference>
<evidence type="ECO:0000313" key="1">
    <source>
        <dbReference type="EMBL" id="CAG8732049.1"/>
    </source>
</evidence>
<protein>
    <submittedName>
        <fullName evidence="1">2520_t:CDS:1</fullName>
    </submittedName>
</protein>
<feature type="non-terminal residue" evidence="1">
    <location>
        <position position="219"/>
    </location>
</feature>
<comment type="caution">
    <text evidence="1">The sequence shown here is derived from an EMBL/GenBank/DDBJ whole genome shotgun (WGS) entry which is preliminary data.</text>
</comment>